<dbReference type="RefSeq" id="WP_367953612.1">
    <property type="nucleotide sequence ID" value="NZ_JBDPGJ010000002.1"/>
</dbReference>
<sequence length="84" mass="9114">MNFVLPTILVASALALSSFGEADIKDAEKAVPPQAESSGEWKPDLAWVDPVITGPVSKEFQRIRDKAGCDEAKWPDIPTVCFPD</sequence>
<keyword evidence="1" id="KW-0732">Signal</keyword>
<reference evidence="2 3" key="1">
    <citation type="submission" date="2024-05" db="EMBL/GenBank/DDBJ databases">
        <authorList>
            <person name="Jiang F."/>
        </authorList>
    </citation>
    <scope>NUCLEOTIDE SEQUENCE [LARGE SCALE GENOMIC DNA]</scope>
    <source>
        <strain evidence="2 3">LZ166</strain>
    </source>
</reference>
<organism evidence="2 3">
    <name type="scientific">Aquibium pacificus</name>
    <dbReference type="NCBI Taxonomy" id="3153579"/>
    <lineage>
        <taxon>Bacteria</taxon>
        <taxon>Pseudomonadati</taxon>
        <taxon>Pseudomonadota</taxon>
        <taxon>Alphaproteobacteria</taxon>
        <taxon>Hyphomicrobiales</taxon>
        <taxon>Phyllobacteriaceae</taxon>
        <taxon>Aquibium</taxon>
    </lineage>
</organism>
<feature type="chain" id="PRO_5046869121" evidence="1">
    <location>
        <begin position="23"/>
        <end position="84"/>
    </location>
</feature>
<proteinExistence type="predicted"/>
<feature type="signal peptide" evidence="1">
    <location>
        <begin position="1"/>
        <end position="22"/>
    </location>
</feature>
<comment type="caution">
    <text evidence="2">The sequence shown here is derived from an EMBL/GenBank/DDBJ whole genome shotgun (WGS) entry which is preliminary data.</text>
</comment>
<evidence type="ECO:0000256" key="1">
    <source>
        <dbReference type="SAM" id="SignalP"/>
    </source>
</evidence>
<evidence type="ECO:0000313" key="3">
    <source>
        <dbReference type="Proteomes" id="UP001556692"/>
    </source>
</evidence>
<name>A0ABV3SI64_9HYPH</name>
<dbReference type="Proteomes" id="UP001556692">
    <property type="component" value="Unassembled WGS sequence"/>
</dbReference>
<dbReference type="EMBL" id="JBDPGJ010000002">
    <property type="protein sequence ID" value="MEX0405729.1"/>
    <property type="molecule type" value="Genomic_DNA"/>
</dbReference>
<accession>A0ABV3SI64</accession>
<evidence type="ECO:0000313" key="2">
    <source>
        <dbReference type="EMBL" id="MEX0405729.1"/>
    </source>
</evidence>
<gene>
    <name evidence="2" type="ORF">ABGN05_08660</name>
</gene>
<protein>
    <submittedName>
        <fullName evidence="2">Uncharacterized protein</fullName>
    </submittedName>
</protein>
<keyword evidence="3" id="KW-1185">Reference proteome</keyword>